<protein>
    <submittedName>
        <fullName evidence="3">EAL domain-containing protein</fullName>
    </submittedName>
</protein>
<evidence type="ECO:0000313" key="3">
    <source>
        <dbReference type="EMBL" id="NNU17136.1"/>
    </source>
</evidence>
<dbReference type="PANTHER" id="PTHR33121">
    <property type="entry name" value="CYCLIC DI-GMP PHOSPHODIESTERASE PDEF"/>
    <property type="match status" value="1"/>
</dbReference>
<reference evidence="3 4" key="1">
    <citation type="submission" date="2020-05" db="EMBL/GenBank/DDBJ databases">
        <title>Parvularcula mediterraneae sp. nov., isolated from polypropylene straw from shallow seawater of the seashore of Laganas in Zakynthos island, Greece.</title>
        <authorList>
            <person name="Szabo I."/>
            <person name="Al-Omari J."/>
            <person name="Rado J."/>
            <person name="Szerdahelyi G.S."/>
        </authorList>
    </citation>
    <scope>NUCLEOTIDE SEQUENCE [LARGE SCALE GENOMIC DNA]</scope>
    <source>
        <strain evidence="3 4">ZS-1/3</strain>
    </source>
</reference>
<evidence type="ECO:0000313" key="4">
    <source>
        <dbReference type="Proteomes" id="UP000536835"/>
    </source>
</evidence>
<gene>
    <name evidence="3" type="ORF">HK107_12465</name>
</gene>
<dbReference type="InterPro" id="IPR050706">
    <property type="entry name" value="Cyclic-di-GMP_PDE-like"/>
</dbReference>
<feature type="region of interest" description="Disordered" evidence="1">
    <location>
        <begin position="520"/>
        <end position="572"/>
    </location>
</feature>
<feature type="compositionally biased region" description="Basic and acidic residues" evidence="1">
    <location>
        <begin position="287"/>
        <end position="303"/>
    </location>
</feature>
<dbReference type="SUPFAM" id="SSF141868">
    <property type="entry name" value="EAL domain-like"/>
    <property type="match status" value="1"/>
</dbReference>
<dbReference type="PANTHER" id="PTHR33121:SF70">
    <property type="entry name" value="SIGNALING PROTEIN YKOW"/>
    <property type="match status" value="1"/>
</dbReference>
<dbReference type="Proteomes" id="UP000536835">
    <property type="component" value="Unassembled WGS sequence"/>
</dbReference>
<feature type="domain" description="EAL" evidence="2">
    <location>
        <begin position="1"/>
        <end position="246"/>
    </location>
</feature>
<sequence length="572" mass="62041">MDEALVSRQIHLLYQPIFSLQDGSLARVEALCRWDHPRFGTMLPAVFLPAFEAEDRLAALTRRILERSAAEFASWAFSKPSGLSINLSPADCIDPGLPASVKAILEATRLDPEMVTFECPVRVSDTAEAAPILTELKELGVRLAAELMGRGDEIAEVFAIAPFDEIKTGGRGLLRAVRNDHTASLQNAADLIAFAESKGAIVSAIGAEDEAACLALRTMGFHQCQANVLSGALPIDGITPKVTNAARQLLGLDETSVSEADATASPEEAASDTFKAERLRAQAEAFKRVAEKRADAENEEAPRPPRGAKSVQNRLAESFGDPKDGDDDAGHADARDQQEVLMQAESKAGLLMRPDLASASLGYGASPLRRARRRDNDQQPVIVVEANETLAKRLSKEPEVAQAITEVLGDLPPAVEEREGERSEDDIKADELDEAVAKLPTLDDETAAVLKDAIGQTAATDELMDLASRLRPTPKRRNLLTRRYKLRVTHFWPRPWRRAYDKLIADRQGLSDKQFLDRLGAHGPEQDTVPMVPLSADETKPTTVTLDEGSAPVDEGTEALETSETLSAAKAR</sequence>
<name>A0A7Y3W6C9_9PROT</name>
<proteinExistence type="predicted"/>
<evidence type="ECO:0000256" key="1">
    <source>
        <dbReference type="SAM" id="MobiDB-lite"/>
    </source>
</evidence>
<evidence type="ECO:0000259" key="2">
    <source>
        <dbReference type="PROSITE" id="PS50883"/>
    </source>
</evidence>
<feature type="compositionally biased region" description="Basic and acidic residues" evidence="1">
    <location>
        <begin position="320"/>
        <end position="332"/>
    </location>
</feature>
<dbReference type="Gene3D" id="3.20.20.450">
    <property type="entry name" value="EAL domain"/>
    <property type="match status" value="1"/>
</dbReference>
<dbReference type="GO" id="GO:0071111">
    <property type="term" value="F:cyclic-guanylate-specific phosphodiesterase activity"/>
    <property type="evidence" value="ECO:0007669"/>
    <property type="project" value="InterPro"/>
</dbReference>
<dbReference type="PROSITE" id="PS50883">
    <property type="entry name" value="EAL"/>
    <property type="match status" value="1"/>
</dbReference>
<dbReference type="InterPro" id="IPR001633">
    <property type="entry name" value="EAL_dom"/>
</dbReference>
<dbReference type="CDD" id="cd01948">
    <property type="entry name" value="EAL"/>
    <property type="match status" value="1"/>
</dbReference>
<dbReference type="EMBL" id="JABFCX010000003">
    <property type="protein sequence ID" value="NNU17136.1"/>
    <property type="molecule type" value="Genomic_DNA"/>
</dbReference>
<dbReference type="Pfam" id="PF00563">
    <property type="entry name" value="EAL"/>
    <property type="match status" value="1"/>
</dbReference>
<dbReference type="InterPro" id="IPR035919">
    <property type="entry name" value="EAL_sf"/>
</dbReference>
<feature type="region of interest" description="Disordered" evidence="1">
    <location>
        <begin position="287"/>
        <end position="332"/>
    </location>
</feature>
<comment type="caution">
    <text evidence="3">The sequence shown here is derived from an EMBL/GenBank/DDBJ whole genome shotgun (WGS) entry which is preliminary data.</text>
</comment>
<keyword evidence="4" id="KW-1185">Reference proteome</keyword>
<organism evidence="3 4">
    <name type="scientific">Parvularcula mediterranea</name>
    <dbReference type="NCBI Taxonomy" id="2732508"/>
    <lineage>
        <taxon>Bacteria</taxon>
        <taxon>Pseudomonadati</taxon>
        <taxon>Pseudomonadota</taxon>
        <taxon>Alphaproteobacteria</taxon>
        <taxon>Parvularculales</taxon>
        <taxon>Parvularculaceae</taxon>
        <taxon>Parvularcula</taxon>
    </lineage>
</organism>
<dbReference type="SMART" id="SM00052">
    <property type="entry name" value="EAL"/>
    <property type="match status" value="1"/>
</dbReference>
<dbReference type="AlphaFoldDB" id="A0A7Y3W6C9"/>
<accession>A0A7Y3W6C9</accession>